<dbReference type="STRING" id="641025.SAMN05421507_12359"/>
<dbReference type="Pfam" id="PF02423">
    <property type="entry name" value="OCD_Mu_crystall"/>
    <property type="match status" value="1"/>
</dbReference>
<evidence type="ECO:0000313" key="2">
    <source>
        <dbReference type="Proteomes" id="UP000199691"/>
    </source>
</evidence>
<keyword evidence="2" id="KW-1185">Reference proteome</keyword>
<dbReference type="GO" id="GO:0005737">
    <property type="term" value="C:cytoplasm"/>
    <property type="evidence" value="ECO:0007669"/>
    <property type="project" value="TreeGrafter"/>
</dbReference>
<sequence length="363" mass="38572">MQTRVLDHDDMARMVHLVGRDGLMQRMISALGEALRALGAGLLQDSPPRSGFQRGGALRGVIETMPHREPGGGVTIKTVSYSPDNVARHRLPTIMGTIARVEDKTGRLLALADAGLLTALRTGAASAIATRLLAHPDAHVVGIVGAGAQAVTQLHGITQVLDVREVLVHDINLGTAADFARRVAFLNLDVKMAEPREVLARAEVICTATSVKPGEGPVLPDGVHQPHLHVNSVGADETGKTELPVPLLRRALVCVDHREQALKEGECQQLSEHEVGPSLAELCAHPSRALKHRGRLTVFDSTGFAFEDHVAFDVLMGLADELGVGTKLALEGQPEDLLDPYSIAAFRRTSGDGPRSADASSSV</sequence>
<gene>
    <name evidence="1" type="ORF">SAMN05421507_12359</name>
</gene>
<dbReference type="PIRSF" id="PIRSF001439">
    <property type="entry name" value="CryM"/>
    <property type="match status" value="1"/>
</dbReference>
<dbReference type="AlphaFoldDB" id="A0A1H0WU33"/>
<evidence type="ECO:0000313" key="1">
    <source>
        <dbReference type="EMBL" id="SDP94241.1"/>
    </source>
</evidence>
<dbReference type="Gene3D" id="3.30.1780.10">
    <property type="entry name" value="ornithine cyclodeaminase, domain 1"/>
    <property type="match status" value="1"/>
</dbReference>
<dbReference type="PANTHER" id="PTHR13812">
    <property type="entry name" value="KETIMINE REDUCTASE MU-CRYSTALLIN"/>
    <property type="match status" value="1"/>
</dbReference>
<organism evidence="1 2">
    <name type="scientific">Lentzea jiangxiensis</name>
    <dbReference type="NCBI Taxonomy" id="641025"/>
    <lineage>
        <taxon>Bacteria</taxon>
        <taxon>Bacillati</taxon>
        <taxon>Actinomycetota</taxon>
        <taxon>Actinomycetes</taxon>
        <taxon>Pseudonocardiales</taxon>
        <taxon>Pseudonocardiaceae</taxon>
        <taxon>Lentzea</taxon>
    </lineage>
</organism>
<proteinExistence type="predicted"/>
<name>A0A1H0WU33_9PSEU</name>
<dbReference type="Proteomes" id="UP000199691">
    <property type="component" value="Unassembled WGS sequence"/>
</dbReference>
<protein>
    <submittedName>
        <fullName evidence="1">Alanine dehydrogenase</fullName>
    </submittedName>
</protein>
<dbReference type="Gene3D" id="3.40.50.720">
    <property type="entry name" value="NAD(P)-binding Rossmann-like Domain"/>
    <property type="match status" value="1"/>
</dbReference>
<dbReference type="InterPro" id="IPR036291">
    <property type="entry name" value="NAD(P)-bd_dom_sf"/>
</dbReference>
<dbReference type="EMBL" id="FNIX01000023">
    <property type="protein sequence ID" value="SDP94241.1"/>
    <property type="molecule type" value="Genomic_DNA"/>
</dbReference>
<reference evidence="2" key="1">
    <citation type="submission" date="2016-10" db="EMBL/GenBank/DDBJ databases">
        <authorList>
            <person name="Varghese N."/>
            <person name="Submissions S."/>
        </authorList>
    </citation>
    <scope>NUCLEOTIDE SEQUENCE [LARGE SCALE GENOMIC DNA]</scope>
    <source>
        <strain evidence="2">CGMCC 4.6609</strain>
    </source>
</reference>
<dbReference type="SUPFAM" id="SSF51735">
    <property type="entry name" value="NAD(P)-binding Rossmann-fold domains"/>
    <property type="match status" value="1"/>
</dbReference>
<dbReference type="InterPro" id="IPR023401">
    <property type="entry name" value="ODC_N"/>
</dbReference>
<dbReference type="PANTHER" id="PTHR13812:SF19">
    <property type="entry name" value="KETIMINE REDUCTASE MU-CRYSTALLIN"/>
    <property type="match status" value="1"/>
</dbReference>
<accession>A0A1H0WU33</accession>
<dbReference type="InterPro" id="IPR003462">
    <property type="entry name" value="ODC_Mu_crystall"/>
</dbReference>